<protein>
    <submittedName>
        <fullName evidence="2">VTC domain-containing protein</fullName>
    </submittedName>
</protein>
<dbReference type="RefSeq" id="WP_188739195.1">
    <property type="nucleotide sequence ID" value="NZ_BMII01000015.1"/>
</dbReference>
<dbReference type="Proteomes" id="UP000617555">
    <property type="component" value="Unassembled WGS sequence"/>
</dbReference>
<proteinExistence type="predicted"/>
<reference evidence="3" key="1">
    <citation type="journal article" date="2019" name="Int. J. Syst. Evol. Microbiol.">
        <title>The Global Catalogue of Microorganisms (GCM) 10K type strain sequencing project: providing services to taxonomists for standard genome sequencing and annotation.</title>
        <authorList>
            <consortium name="The Broad Institute Genomics Platform"/>
            <consortium name="The Broad Institute Genome Sequencing Center for Infectious Disease"/>
            <person name="Wu L."/>
            <person name="Ma J."/>
        </authorList>
    </citation>
    <scope>NUCLEOTIDE SEQUENCE [LARGE SCALE GENOMIC DNA]</scope>
    <source>
        <strain evidence="3">CGMCC 1.15339</strain>
    </source>
</reference>
<dbReference type="CDD" id="cd07750">
    <property type="entry name" value="PolyPPase_VTC_like"/>
    <property type="match status" value="1"/>
</dbReference>
<dbReference type="InterPro" id="IPR042267">
    <property type="entry name" value="VTC_sf"/>
</dbReference>
<evidence type="ECO:0000259" key="1">
    <source>
        <dbReference type="Pfam" id="PF09359"/>
    </source>
</evidence>
<evidence type="ECO:0000313" key="2">
    <source>
        <dbReference type="EMBL" id="GGB59237.1"/>
    </source>
</evidence>
<dbReference type="Pfam" id="PF09359">
    <property type="entry name" value="VTC"/>
    <property type="match status" value="1"/>
</dbReference>
<name>A0ABQ1J3M2_9GAMM</name>
<dbReference type="InterPro" id="IPR018966">
    <property type="entry name" value="VTC_domain"/>
</dbReference>
<dbReference type="EMBL" id="BMII01000015">
    <property type="protein sequence ID" value="GGB59237.1"/>
    <property type="molecule type" value="Genomic_DNA"/>
</dbReference>
<evidence type="ECO:0000313" key="3">
    <source>
        <dbReference type="Proteomes" id="UP000617555"/>
    </source>
</evidence>
<gene>
    <name evidence="2" type="ORF">GCM10011607_19850</name>
</gene>
<accession>A0ABQ1J3M2</accession>
<organism evidence="2 3">
    <name type="scientific">Shewanella inventionis</name>
    <dbReference type="NCBI Taxonomy" id="1738770"/>
    <lineage>
        <taxon>Bacteria</taxon>
        <taxon>Pseudomonadati</taxon>
        <taxon>Pseudomonadota</taxon>
        <taxon>Gammaproteobacteria</taxon>
        <taxon>Alteromonadales</taxon>
        <taxon>Shewanellaceae</taxon>
        <taxon>Shewanella</taxon>
    </lineage>
</organism>
<keyword evidence="3" id="KW-1185">Reference proteome</keyword>
<feature type="domain" description="VTC" evidence="1">
    <location>
        <begin position="31"/>
        <end position="233"/>
    </location>
</feature>
<sequence>MNIINHNIEQLLSNFDSHNLDDLTHANLQDRVDSKFILPLAYLPTLLQAAREHYSVLEINGKRTSNYFNQYFDTPEMSFYKDHHNGKLNRFKVRKRTYLDTQTQYLEVKFKNNHKRTIKSRIRCNDNLQSDDNNHSFIQQHLGYDFAQLSISQQGGYQRIALANEAIPERLTIDFNLWYQSSMGHERIDLNGFFIVELKQLKHSKNSPFYQLMPQHYFAPTAFSKYCIGCVLLNQQTIKYNRFKPTLMKLSSLTQSNQHTALWSH</sequence>
<dbReference type="Gene3D" id="3.20.100.30">
    <property type="entry name" value="VTC, catalytic tunnel domain"/>
    <property type="match status" value="1"/>
</dbReference>
<comment type="caution">
    <text evidence="2">The sequence shown here is derived from an EMBL/GenBank/DDBJ whole genome shotgun (WGS) entry which is preliminary data.</text>
</comment>